<name>A0A815J1L1_9BILA</name>
<feature type="region of interest" description="Disordered" evidence="1">
    <location>
        <begin position="74"/>
        <end position="103"/>
    </location>
</feature>
<organism evidence="2 3">
    <name type="scientific">Rotaria sordida</name>
    <dbReference type="NCBI Taxonomy" id="392033"/>
    <lineage>
        <taxon>Eukaryota</taxon>
        <taxon>Metazoa</taxon>
        <taxon>Spiralia</taxon>
        <taxon>Gnathifera</taxon>
        <taxon>Rotifera</taxon>
        <taxon>Eurotatoria</taxon>
        <taxon>Bdelloidea</taxon>
        <taxon>Philodinida</taxon>
        <taxon>Philodinidae</taxon>
        <taxon>Rotaria</taxon>
    </lineage>
</organism>
<dbReference type="EMBL" id="CAJNOU010003100">
    <property type="protein sequence ID" value="CAF1370842.1"/>
    <property type="molecule type" value="Genomic_DNA"/>
</dbReference>
<feature type="compositionally biased region" description="Polar residues" evidence="1">
    <location>
        <begin position="74"/>
        <end position="87"/>
    </location>
</feature>
<dbReference type="Proteomes" id="UP000663889">
    <property type="component" value="Unassembled WGS sequence"/>
</dbReference>
<proteinExistence type="predicted"/>
<evidence type="ECO:0000313" key="3">
    <source>
        <dbReference type="Proteomes" id="UP000663889"/>
    </source>
</evidence>
<evidence type="ECO:0000256" key="1">
    <source>
        <dbReference type="SAM" id="MobiDB-lite"/>
    </source>
</evidence>
<feature type="non-terminal residue" evidence="2">
    <location>
        <position position="570"/>
    </location>
</feature>
<evidence type="ECO:0000313" key="2">
    <source>
        <dbReference type="EMBL" id="CAF1370842.1"/>
    </source>
</evidence>
<dbReference type="AlphaFoldDB" id="A0A815J1L1"/>
<reference evidence="2" key="1">
    <citation type="submission" date="2021-02" db="EMBL/GenBank/DDBJ databases">
        <authorList>
            <person name="Nowell W R."/>
        </authorList>
    </citation>
    <scope>NUCLEOTIDE SEQUENCE</scope>
</reference>
<gene>
    <name evidence="2" type="ORF">SEV965_LOCUS29886</name>
</gene>
<protein>
    <submittedName>
        <fullName evidence="2">Uncharacterized protein</fullName>
    </submittedName>
</protein>
<sequence length="570" mass="65077">PLKERVRFLTEHHALFHGTFRNNSDQTTSDKCNDNLLDSSSQSLIEECNFAHVTIQSTGALAKNYQGDATVFDSSCNPDNINEETSMSSKEDDNKENNDDDEESFFPNIYVVPDLPPKLQQIIQKGELNEFRSHTNVCRLLLDIIFNHVTNEYSLLYPNKDQYKSMGKAILKTLNILKDKETLNKWIESLKNKFKRERRPLQQTFAEVQQMKVKYGNSIGRPIKRTSNLIAPRRVIFDEIRYVCNVDIELNLKSMLPKLLDCIPDNSGFVNNLPAVRLIKLLSKYFSDSWQHILSSKEPLSPRPSIQITTDKFIIFLDYEIITETPSIDQALCVVISLYVLFELQFGSHNRIIQLLYGILLQEPGALTKPLRLLLNQWNFIVDKKEYKRNIQMPTTISTTTKTLTTTVENLIQAEDSQADNLYDSEEEQEYIENTTGLPSFFEEQNKSSIFALLGYIQSLTTTTLTSDKDLMKDHPLESSDSSTSSLPIDGPLIIHTLPTEKQQVITSPSPLLNDNPVRNVNIKHQISSKSTDQSSTIQKKNIYAAKKRSSSPDEPIASRLKRSRLKTTN</sequence>
<feature type="region of interest" description="Disordered" evidence="1">
    <location>
        <begin position="544"/>
        <end position="570"/>
    </location>
</feature>
<accession>A0A815J1L1</accession>
<comment type="caution">
    <text evidence="2">The sequence shown here is derived from an EMBL/GenBank/DDBJ whole genome shotgun (WGS) entry which is preliminary data.</text>
</comment>
<feature type="compositionally biased region" description="Basic residues" evidence="1">
    <location>
        <begin position="560"/>
        <end position="570"/>
    </location>
</feature>